<accession>A0A087TQA4</accession>
<feature type="domain" description="Bromo" evidence="5">
    <location>
        <begin position="1275"/>
        <end position="1345"/>
    </location>
</feature>
<dbReference type="Pfam" id="PF00439">
    <property type="entry name" value="Bromodomain"/>
    <property type="match status" value="1"/>
</dbReference>
<feature type="compositionally biased region" description="Basic residues" evidence="4">
    <location>
        <begin position="791"/>
        <end position="802"/>
    </location>
</feature>
<feature type="compositionally biased region" description="Low complexity" evidence="4">
    <location>
        <begin position="420"/>
        <end position="436"/>
    </location>
</feature>
<feature type="compositionally biased region" description="Polar residues" evidence="4">
    <location>
        <begin position="943"/>
        <end position="954"/>
    </location>
</feature>
<feature type="compositionally biased region" description="Polar residues" evidence="4">
    <location>
        <begin position="437"/>
        <end position="462"/>
    </location>
</feature>
<feature type="region of interest" description="Disordered" evidence="4">
    <location>
        <begin position="310"/>
        <end position="330"/>
    </location>
</feature>
<dbReference type="SMART" id="SM00297">
    <property type="entry name" value="BROMO"/>
    <property type="match status" value="1"/>
</dbReference>
<feature type="compositionally biased region" description="Basic and acidic residues" evidence="4">
    <location>
        <begin position="881"/>
        <end position="912"/>
    </location>
</feature>
<feature type="region of interest" description="Disordered" evidence="4">
    <location>
        <begin position="749"/>
        <end position="1257"/>
    </location>
</feature>
<dbReference type="PANTHER" id="PTHR15398:SF4">
    <property type="entry name" value="BROMODOMAIN-CONTAINING PROTEIN 8 ISOFORM X1"/>
    <property type="match status" value="1"/>
</dbReference>
<feature type="compositionally biased region" description="Basic and acidic residues" evidence="4">
    <location>
        <begin position="959"/>
        <end position="971"/>
    </location>
</feature>
<evidence type="ECO:0000259" key="5">
    <source>
        <dbReference type="PROSITE" id="PS50014"/>
    </source>
</evidence>
<keyword evidence="1 2" id="KW-0103">Bromodomain</keyword>
<name>A0A087TQA4_STEMI</name>
<feature type="compositionally biased region" description="Polar residues" evidence="4">
    <location>
        <begin position="1229"/>
        <end position="1248"/>
    </location>
</feature>
<feature type="region of interest" description="Disordered" evidence="4">
    <location>
        <begin position="395"/>
        <end position="462"/>
    </location>
</feature>
<organism evidence="6 7">
    <name type="scientific">Stegodyphus mimosarum</name>
    <name type="common">African social velvet spider</name>
    <dbReference type="NCBI Taxonomy" id="407821"/>
    <lineage>
        <taxon>Eukaryota</taxon>
        <taxon>Metazoa</taxon>
        <taxon>Ecdysozoa</taxon>
        <taxon>Arthropoda</taxon>
        <taxon>Chelicerata</taxon>
        <taxon>Arachnida</taxon>
        <taxon>Araneae</taxon>
        <taxon>Araneomorphae</taxon>
        <taxon>Entelegynae</taxon>
        <taxon>Eresoidea</taxon>
        <taxon>Eresidae</taxon>
        <taxon>Stegodyphus</taxon>
    </lineage>
</organism>
<feature type="non-terminal residue" evidence="6">
    <location>
        <position position="1407"/>
    </location>
</feature>
<dbReference type="EMBL" id="KK116282">
    <property type="protein sequence ID" value="KFM67293.1"/>
    <property type="molecule type" value="Genomic_DNA"/>
</dbReference>
<feature type="compositionally biased region" description="Acidic residues" evidence="4">
    <location>
        <begin position="1219"/>
        <end position="1228"/>
    </location>
</feature>
<feature type="compositionally biased region" description="Polar residues" evidence="4">
    <location>
        <begin position="558"/>
        <end position="567"/>
    </location>
</feature>
<dbReference type="SUPFAM" id="SSF47370">
    <property type="entry name" value="Bromodomain"/>
    <property type="match status" value="1"/>
</dbReference>
<feature type="compositionally biased region" description="Polar residues" evidence="4">
    <location>
        <begin position="1006"/>
        <end position="1016"/>
    </location>
</feature>
<feature type="region of interest" description="Disordered" evidence="4">
    <location>
        <begin position="202"/>
        <end position="221"/>
    </location>
</feature>
<dbReference type="Proteomes" id="UP000054359">
    <property type="component" value="Unassembled WGS sequence"/>
</dbReference>
<dbReference type="PRINTS" id="PR00503">
    <property type="entry name" value="BROMODOMAIN"/>
</dbReference>
<dbReference type="CDD" id="cd05507">
    <property type="entry name" value="Bromo_brd8_like"/>
    <property type="match status" value="1"/>
</dbReference>
<sequence>MSSIESTSARTNDYLSRLEVDDEDGSEFIDRWDTGELLCLASAVQRSGDKNWVSVSRSIKPFGEQTRPSDWYTPKNCALQYSKLLKGVEDFKKKALPRTERETSEEMLVKNLTDKRLNELMRLNQQTRATANVLKIYLEMVESGEFDEHLDDLLKQIEDLEKREEEDLNEYLTKRENLNSAKKLNKCRITLSKGKAPLRVVESKRKNSPNPDLCEDASSQHPAPDIVIKTEIDTDEEYGTSSRTAHIRVEVDNSSSVNMLLDSNRGANVTPLSNPSTPTSPLLTSLLRNVSSANPTTFSVGSSPLKEVKVESSSHPPMLHVDTSSANSRKNDVFLSPPKIPSTGISPLLTSLLKTPTTAVTLAPASTSTASLHKECDFADTSDNAKSGLLSEIEIGGLTKSRETSPRSTVPQSPRPAPASSPLLNSLLKNSPSNASTFPPMQMQQPKEATTPKAVSSPQPFFNPTSALATAAAQQLAVATATLPQTHQFFHNDSPENRKHSIQTSPATSACLSAPTLSKLLEMPPSTPGRLPPLPVVEAPVTSVSSISTSPSDNVSSESMPKSSSIQMPDAEPSVMQSPDKKLSDKTSYDKVTVSESPPKTSKDSELQEEEKSIPVSKSNEKNKFSSQKSPQTHTSLDIENTSQENLLDILEEASESINEFLAKEEIKTEPMDIEDYQCSVDVTQETEQLTNPDAKNIPIKIEQFFPEDVSNINNQAEKKLPSFENKIEEKVISSPNIIECIDSLTSEGEQVKNDADIENTSAEPSGVLETVSSDKADVTSEEDRGVSSRKFYKSRMTSKKRSSTEEESSEKSHDGTPLKQPAKKIRTKLDFDASPQHFISDSAVDVPVKQSDDLSMAKDQETKSPTKGAETKSPASKKPRIFEKAASKESKEHSEDEVPLAKRVGRREYFAARKGRGKVPKTTPTKTEEPKDQYEFSESTEENSVGYQTTNTLCYMPRVKDDSRFEESKAKAGAVLDSEERKSSNMGSPVGEKKYLHSPLRSKQARTSLGSTPSRKNLFASDEERMSDSLTSDETSNSVFGDDKLKKWKDSSEKEGDDSKDLSESKTASRPPKINDSPKKKSQPAKKNTVKSDMPVKKEKKLTSSDLEDLSRDSEDASTLSTWQRKEGDSKEKNQSTSGDIDIETTDSHLSSSAAAESDKQMDDIEGFESLQGSVTTEFSPLPPSEMKEEKDISQFGKQDWFHGSSPKSSEAVSQSSEESEEYESDNWDNQSVSTNKSASHSASQQPRLKRKERESPQYKAWKKAISIVLREASCHKYANVFLQKVTNDVAPGYLSIVYRPMDLSLIKKNIDNGIVKTTDEFHRDMMLMFQNAIMYNSSDHDVHHMAVEMQRDVIQQIQAFLTTQSNDKDENGEPASSLRGGRTIKSQKAYGSSISKSRDEAERNE</sequence>
<dbReference type="InterPro" id="IPR036427">
    <property type="entry name" value="Bromodomain-like_sf"/>
</dbReference>
<evidence type="ECO:0000313" key="6">
    <source>
        <dbReference type="EMBL" id="KFM67293.1"/>
    </source>
</evidence>
<evidence type="ECO:0000256" key="1">
    <source>
        <dbReference type="ARBA" id="ARBA00023117"/>
    </source>
</evidence>
<keyword evidence="7" id="KW-1185">Reference proteome</keyword>
<dbReference type="InterPro" id="IPR001487">
    <property type="entry name" value="Bromodomain"/>
</dbReference>
<feature type="compositionally biased region" description="Low complexity" evidence="4">
    <location>
        <begin position="1206"/>
        <end position="1218"/>
    </location>
</feature>
<gene>
    <name evidence="6" type="ORF">X975_10022</name>
</gene>
<reference evidence="6 7" key="1">
    <citation type="submission" date="2013-11" db="EMBL/GenBank/DDBJ databases">
        <title>Genome sequencing of Stegodyphus mimosarum.</title>
        <authorList>
            <person name="Bechsgaard J."/>
        </authorList>
    </citation>
    <scope>NUCLEOTIDE SEQUENCE [LARGE SCALE GENOMIC DNA]</scope>
</reference>
<dbReference type="STRING" id="407821.A0A087TQA4"/>
<evidence type="ECO:0000256" key="4">
    <source>
        <dbReference type="SAM" id="MobiDB-lite"/>
    </source>
</evidence>
<feature type="compositionally biased region" description="Polar residues" evidence="4">
    <location>
        <begin position="1029"/>
        <end position="1040"/>
    </location>
</feature>
<feature type="compositionally biased region" description="Basic and acidic residues" evidence="4">
    <location>
        <begin position="579"/>
        <end position="589"/>
    </location>
</feature>
<feature type="compositionally biased region" description="Basic and acidic residues" evidence="4">
    <location>
        <begin position="851"/>
        <end position="865"/>
    </location>
</feature>
<dbReference type="Gene3D" id="1.20.920.10">
    <property type="entry name" value="Bromodomain-like"/>
    <property type="match status" value="1"/>
</dbReference>
<evidence type="ECO:0000256" key="2">
    <source>
        <dbReference type="PROSITE-ProRule" id="PRU00035"/>
    </source>
</evidence>
<feature type="compositionally biased region" description="Polar residues" evidence="4">
    <location>
        <begin position="1386"/>
        <end position="1397"/>
    </location>
</feature>
<feature type="compositionally biased region" description="Polar residues" evidence="4">
    <location>
        <begin position="625"/>
        <end position="641"/>
    </location>
</feature>
<feature type="region of interest" description="Disordered" evidence="4">
    <location>
        <begin position="1364"/>
        <end position="1407"/>
    </location>
</feature>
<feature type="compositionally biased region" description="Basic and acidic residues" evidence="4">
    <location>
        <begin position="1095"/>
        <end position="1116"/>
    </location>
</feature>
<dbReference type="GO" id="GO:0035267">
    <property type="term" value="C:NuA4 histone acetyltransferase complex"/>
    <property type="evidence" value="ECO:0007669"/>
    <property type="project" value="TreeGrafter"/>
</dbReference>
<proteinExistence type="predicted"/>
<evidence type="ECO:0000313" key="7">
    <source>
        <dbReference type="Proteomes" id="UP000054359"/>
    </source>
</evidence>
<dbReference type="PANTHER" id="PTHR15398">
    <property type="entry name" value="BROMODOMAIN-CONTAINING PROTEIN 8"/>
    <property type="match status" value="1"/>
</dbReference>
<protein>
    <submittedName>
        <fullName evidence="6">Bromodomain-containing protein 8</fullName>
    </submittedName>
</protein>
<dbReference type="InterPro" id="IPR037966">
    <property type="entry name" value="Brd8_Bromo_dom"/>
</dbReference>
<dbReference type="OMA" id="KANETQH"/>
<feature type="compositionally biased region" description="Basic and acidic residues" evidence="4">
    <location>
        <begin position="773"/>
        <end position="787"/>
    </location>
</feature>
<feature type="compositionally biased region" description="Low complexity" evidence="4">
    <location>
        <begin position="544"/>
        <end position="557"/>
    </location>
</feature>
<feature type="compositionally biased region" description="Basic and acidic residues" evidence="4">
    <location>
        <begin position="1125"/>
        <end position="1135"/>
    </location>
</feature>
<dbReference type="OrthoDB" id="1742084at2759"/>
<dbReference type="PROSITE" id="PS50014">
    <property type="entry name" value="BROMODOMAIN_2"/>
    <property type="match status" value="1"/>
</dbReference>
<feature type="region of interest" description="Disordered" evidence="4">
    <location>
        <begin position="488"/>
        <end position="509"/>
    </location>
</feature>
<feature type="compositionally biased region" description="Basic and acidic residues" evidence="4">
    <location>
        <begin position="1398"/>
        <end position="1407"/>
    </location>
</feature>
<feature type="compositionally biased region" description="Basic and acidic residues" evidence="4">
    <location>
        <begin position="601"/>
        <end position="624"/>
    </location>
</feature>
<feature type="region of interest" description="Disordered" evidence="4">
    <location>
        <begin position="544"/>
        <end position="641"/>
    </location>
</feature>
<feature type="coiled-coil region" evidence="3">
    <location>
        <begin position="143"/>
        <end position="181"/>
    </location>
</feature>
<evidence type="ECO:0000256" key="3">
    <source>
        <dbReference type="SAM" id="Coils"/>
    </source>
</evidence>
<feature type="compositionally biased region" description="Basic and acidic residues" evidence="4">
    <location>
        <begin position="1042"/>
        <end position="1065"/>
    </location>
</feature>
<keyword evidence="3" id="KW-0175">Coiled coil</keyword>